<keyword evidence="2 5" id="KW-0575">Peroxidase</keyword>
<dbReference type="AlphaFoldDB" id="A0A917E1Q3"/>
<evidence type="ECO:0000256" key="3">
    <source>
        <dbReference type="ARBA" id="ARBA00023002"/>
    </source>
</evidence>
<dbReference type="GO" id="GO:0004601">
    <property type="term" value="F:peroxidase activity"/>
    <property type="evidence" value="ECO:0007669"/>
    <property type="project" value="UniProtKB-KW"/>
</dbReference>
<reference evidence="7" key="2">
    <citation type="submission" date="2020-09" db="EMBL/GenBank/DDBJ databases">
        <authorList>
            <person name="Sun Q."/>
            <person name="Zhou Y."/>
        </authorList>
    </citation>
    <scope>NUCLEOTIDE SEQUENCE</scope>
    <source>
        <strain evidence="7">CGMCC 1.15178</strain>
    </source>
</reference>
<dbReference type="PROSITE" id="PS51355">
    <property type="entry name" value="GLUTATHIONE_PEROXID_3"/>
    <property type="match status" value="1"/>
</dbReference>
<dbReference type="PROSITE" id="PS00763">
    <property type="entry name" value="GLUTATHIONE_PEROXID_2"/>
    <property type="match status" value="1"/>
</dbReference>
<reference evidence="7" key="1">
    <citation type="journal article" date="2014" name="Int. J. Syst. Evol. Microbiol.">
        <title>Complete genome sequence of Corynebacterium casei LMG S-19264T (=DSM 44701T), isolated from a smear-ripened cheese.</title>
        <authorList>
            <consortium name="US DOE Joint Genome Institute (JGI-PGF)"/>
            <person name="Walter F."/>
            <person name="Albersmeier A."/>
            <person name="Kalinowski J."/>
            <person name="Ruckert C."/>
        </authorList>
    </citation>
    <scope>NUCLEOTIDE SEQUENCE</scope>
    <source>
        <strain evidence="7">CGMCC 1.15178</strain>
    </source>
</reference>
<comment type="caution">
    <text evidence="7">The sequence shown here is derived from an EMBL/GenBank/DDBJ whole genome shotgun (WGS) entry which is preliminary data.</text>
</comment>
<comment type="similarity">
    <text evidence="1 5">Belongs to the glutathione peroxidase family.</text>
</comment>
<evidence type="ECO:0000313" key="7">
    <source>
        <dbReference type="EMBL" id="GGD93198.1"/>
    </source>
</evidence>
<dbReference type="InterPro" id="IPR036249">
    <property type="entry name" value="Thioredoxin-like_sf"/>
</dbReference>
<dbReference type="RefSeq" id="WP_188997865.1">
    <property type="nucleotide sequence ID" value="NZ_BMHP01000006.1"/>
</dbReference>
<dbReference type="PROSITE" id="PS00460">
    <property type="entry name" value="GLUTATHIONE_PEROXID_1"/>
    <property type="match status" value="1"/>
</dbReference>
<name>A0A917E1Q3_9BACL</name>
<evidence type="ECO:0000256" key="2">
    <source>
        <dbReference type="ARBA" id="ARBA00022559"/>
    </source>
</evidence>
<evidence type="ECO:0000259" key="6">
    <source>
        <dbReference type="PROSITE" id="PS51352"/>
    </source>
</evidence>
<dbReference type="InterPro" id="IPR029759">
    <property type="entry name" value="GPX_AS"/>
</dbReference>
<dbReference type="FunFam" id="3.40.30.10:FF:000010">
    <property type="entry name" value="Glutathione peroxidase"/>
    <property type="match status" value="1"/>
</dbReference>
<gene>
    <name evidence="7" type="primary">bsaA</name>
    <name evidence="7" type="ORF">GCM10010911_59750</name>
</gene>
<dbReference type="CDD" id="cd00340">
    <property type="entry name" value="GSH_Peroxidase"/>
    <property type="match status" value="1"/>
</dbReference>
<dbReference type="Pfam" id="PF00255">
    <property type="entry name" value="GSHPx"/>
    <property type="match status" value="1"/>
</dbReference>
<dbReference type="InterPro" id="IPR029760">
    <property type="entry name" value="GPX_CS"/>
</dbReference>
<protein>
    <recommendedName>
        <fullName evidence="5">Glutathione peroxidase</fullName>
    </recommendedName>
</protein>
<feature type="active site" evidence="4">
    <location>
        <position position="36"/>
    </location>
</feature>
<sequence>MTAIYDFQAETITGKNQPLSDYKGKVLLIVNTASKCGFTPQYSDLQKLYEQYKGQGLEILAFPSNQFGEQEPGANSDVQEFCEINYGVNFPLFAKSDVRDETANPVFRYLTGAAPFEGFDTTQPSGKMLNTFLSEKMPHWMLDDSIKWNFTKFLVDREGRVIKRFESTVEPMDMIPDIEALL</sequence>
<proteinExistence type="inferred from homology"/>
<organism evidence="7 8">
    <name type="scientific">Paenibacillus nasutitermitis</name>
    <dbReference type="NCBI Taxonomy" id="1652958"/>
    <lineage>
        <taxon>Bacteria</taxon>
        <taxon>Bacillati</taxon>
        <taxon>Bacillota</taxon>
        <taxon>Bacilli</taxon>
        <taxon>Bacillales</taxon>
        <taxon>Paenibacillaceae</taxon>
        <taxon>Paenibacillus</taxon>
    </lineage>
</organism>
<dbReference type="GO" id="GO:0034599">
    <property type="term" value="P:cellular response to oxidative stress"/>
    <property type="evidence" value="ECO:0007669"/>
    <property type="project" value="TreeGrafter"/>
</dbReference>
<keyword evidence="3 5" id="KW-0560">Oxidoreductase</keyword>
<dbReference type="Gene3D" id="3.40.30.10">
    <property type="entry name" value="Glutaredoxin"/>
    <property type="match status" value="1"/>
</dbReference>
<dbReference type="SUPFAM" id="SSF52833">
    <property type="entry name" value="Thioredoxin-like"/>
    <property type="match status" value="1"/>
</dbReference>
<keyword evidence="8" id="KW-1185">Reference proteome</keyword>
<dbReference type="PROSITE" id="PS51352">
    <property type="entry name" value="THIOREDOXIN_2"/>
    <property type="match status" value="1"/>
</dbReference>
<dbReference type="InterPro" id="IPR000889">
    <property type="entry name" value="Glutathione_peroxidase"/>
</dbReference>
<evidence type="ECO:0000256" key="5">
    <source>
        <dbReference type="RuleBase" id="RU000499"/>
    </source>
</evidence>
<dbReference type="PANTHER" id="PTHR11592">
    <property type="entry name" value="GLUTATHIONE PEROXIDASE"/>
    <property type="match status" value="1"/>
</dbReference>
<evidence type="ECO:0000256" key="1">
    <source>
        <dbReference type="ARBA" id="ARBA00006926"/>
    </source>
</evidence>
<dbReference type="Proteomes" id="UP000612456">
    <property type="component" value="Unassembled WGS sequence"/>
</dbReference>
<dbReference type="EMBL" id="BMHP01000006">
    <property type="protein sequence ID" value="GGD93198.1"/>
    <property type="molecule type" value="Genomic_DNA"/>
</dbReference>
<evidence type="ECO:0000256" key="4">
    <source>
        <dbReference type="PIRSR" id="PIRSR000303-1"/>
    </source>
</evidence>
<dbReference type="PANTHER" id="PTHR11592:SF78">
    <property type="entry name" value="GLUTATHIONE PEROXIDASE"/>
    <property type="match status" value="1"/>
</dbReference>
<dbReference type="PRINTS" id="PR01011">
    <property type="entry name" value="GLUTPROXDASE"/>
</dbReference>
<evidence type="ECO:0000313" key="8">
    <source>
        <dbReference type="Proteomes" id="UP000612456"/>
    </source>
</evidence>
<dbReference type="InterPro" id="IPR013766">
    <property type="entry name" value="Thioredoxin_domain"/>
</dbReference>
<feature type="domain" description="Thioredoxin" evidence="6">
    <location>
        <begin position="1"/>
        <end position="182"/>
    </location>
</feature>
<dbReference type="PIRSF" id="PIRSF000303">
    <property type="entry name" value="Glutathion_perox"/>
    <property type="match status" value="1"/>
</dbReference>
<accession>A0A917E1Q3</accession>